<dbReference type="Proteomes" id="UP000639643">
    <property type="component" value="Unassembled WGS sequence"/>
</dbReference>
<keyword evidence="3" id="KW-1185">Reference proteome</keyword>
<dbReference type="OrthoDB" id="3946749at2759"/>
<feature type="region of interest" description="Disordered" evidence="1">
    <location>
        <begin position="336"/>
        <end position="373"/>
    </location>
</feature>
<comment type="caution">
    <text evidence="2">The sequence shown here is derived from an EMBL/GenBank/DDBJ whole genome shotgun (WGS) entry which is preliminary data.</text>
</comment>
<dbReference type="EMBL" id="WIGM01000400">
    <property type="protein sequence ID" value="KAF6826434.1"/>
    <property type="molecule type" value="Genomic_DNA"/>
</dbReference>
<name>A0A8H6K7F9_9PEZI</name>
<feature type="compositionally biased region" description="Polar residues" evidence="1">
    <location>
        <begin position="25"/>
        <end position="37"/>
    </location>
</feature>
<feature type="compositionally biased region" description="Basic and acidic residues" evidence="1">
    <location>
        <begin position="61"/>
        <end position="88"/>
    </location>
</feature>
<feature type="compositionally biased region" description="Polar residues" evidence="1">
    <location>
        <begin position="341"/>
        <end position="358"/>
    </location>
</feature>
<evidence type="ECO:0000313" key="2">
    <source>
        <dbReference type="EMBL" id="KAF6826434.1"/>
    </source>
</evidence>
<protein>
    <submittedName>
        <fullName evidence="2">LEA domain-containing protein</fullName>
    </submittedName>
</protein>
<gene>
    <name evidence="2" type="ORF">CMUS01_09432</name>
</gene>
<reference evidence="2" key="1">
    <citation type="journal article" date="2020" name="Phytopathology">
        <title>Genome Sequence Resources of Colletotrichum truncatum, C. plurivorum, C. musicola, and C. sojae: Four Species Pathogenic to Soybean (Glycine max).</title>
        <authorList>
            <person name="Rogerio F."/>
            <person name="Boufleur T.R."/>
            <person name="Ciampi-Guillardi M."/>
            <person name="Sukno S.A."/>
            <person name="Thon M.R."/>
            <person name="Massola Junior N.S."/>
            <person name="Baroncelli R."/>
        </authorList>
    </citation>
    <scope>NUCLEOTIDE SEQUENCE</scope>
    <source>
        <strain evidence="2">LFN0074</strain>
    </source>
</reference>
<dbReference type="InterPro" id="IPR022124">
    <property type="entry name" value="DUF3659"/>
</dbReference>
<evidence type="ECO:0000313" key="3">
    <source>
        <dbReference type="Proteomes" id="UP000639643"/>
    </source>
</evidence>
<feature type="region of interest" description="Disordered" evidence="1">
    <location>
        <begin position="1"/>
        <end position="225"/>
    </location>
</feature>
<accession>A0A8H6K7F9</accession>
<feature type="compositionally biased region" description="Low complexity" evidence="1">
    <location>
        <begin position="156"/>
        <end position="179"/>
    </location>
</feature>
<dbReference type="Pfam" id="PF12396">
    <property type="entry name" value="DUF3659"/>
    <property type="match status" value="1"/>
</dbReference>
<proteinExistence type="predicted"/>
<sequence length="412" mass="43032">MMTASPPTRPTPPTAQRDEPDGPASTHSAHTPMQTAVTERLKSSSHTMPRSGPRPASGTGDPDHASRNDEYEVVEVKDEEAGVEEAPRRTVRPPLPRLNSSSRTAPSPAPVPETSSAQPPAPPPRRSSNTGTPQPQKGGPFHLQSSREIPIPMRKSSTQAQSAPRPPSSSSSPGDTAGSRTDEASQESKPTSAGSPTPQPQPQNPQGKNAPIQIPKVTPISSGLTMPPNLARLAEGLEGKYVDEFGNILEWNGQVLGRVEGDLPAMIGRPVSATGEIFSEDGEVVGYVAENDTIEPAPPSPKPIEGMGHGLRVDHMGNILDNNNNVIGHFDGAHLAKTGHASGQPSGSANPNPKSENCSCGRPKPSSTPSPSEIFMDVKSTNDGIQLIIKIPTVFHNGGGPNIHIGTGGCCG</sequence>
<dbReference type="AlphaFoldDB" id="A0A8H6K7F9"/>
<organism evidence="2 3">
    <name type="scientific">Colletotrichum musicola</name>
    <dbReference type="NCBI Taxonomy" id="2175873"/>
    <lineage>
        <taxon>Eukaryota</taxon>
        <taxon>Fungi</taxon>
        <taxon>Dikarya</taxon>
        <taxon>Ascomycota</taxon>
        <taxon>Pezizomycotina</taxon>
        <taxon>Sordariomycetes</taxon>
        <taxon>Hypocreomycetidae</taxon>
        <taxon>Glomerellales</taxon>
        <taxon>Glomerellaceae</taxon>
        <taxon>Colletotrichum</taxon>
        <taxon>Colletotrichum orchidearum species complex</taxon>
    </lineage>
</organism>
<evidence type="ECO:0000256" key="1">
    <source>
        <dbReference type="SAM" id="MobiDB-lite"/>
    </source>
</evidence>